<accession>A0A850P0V6</accession>
<sequence>MAKARSGSCIRRQPRGFGGHARHVAPFRGAGKSPVSCATDPVALSCHMNVPP</sequence>
<dbReference type="RefSeq" id="WP_176643947.1">
    <property type="nucleotide sequence ID" value="NZ_JABXXS010000053.1"/>
</dbReference>
<dbReference type="Proteomes" id="UP000522590">
    <property type="component" value="Unassembled WGS sequence"/>
</dbReference>
<protein>
    <submittedName>
        <fullName evidence="2">Uncharacterized protein</fullName>
    </submittedName>
</protein>
<feature type="region of interest" description="Disordered" evidence="1">
    <location>
        <begin position="1"/>
        <end position="32"/>
    </location>
</feature>
<dbReference type="EMBL" id="JABXXS010000053">
    <property type="protein sequence ID" value="NVN38305.1"/>
    <property type="molecule type" value="Genomic_DNA"/>
</dbReference>
<evidence type="ECO:0000256" key="1">
    <source>
        <dbReference type="SAM" id="MobiDB-lite"/>
    </source>
</evidence>
<name>A0A850P0V6_9PROT</name>
<organism evidence="2 3">
    <name type="scientific">Komagataeibacter swingsii</name>
    <dbReference type="NCBI Taxonomy" id="215220"/>
    <lineage>
        <taxon>Bacteria</taxon>
        <taxon>Pseudomonadati</taxon>
        <taxon>Pseudomonadota</taxon>
        <taxon>Alphaproteobacteria</taxon>
        <taxon>Acetobacterales</taxon>
        <taxon>Acetobacteraceae</taxon>
        <taxon>Komagataeibacter</taxon>
    </lineage>
</organism>
<evidence type="ECO:0000313" key="2">
    <source>
        <dbReference type="EMBL" id="NVN38305.1"/>
    </source>
</evidence>
<reference evidence="2 3" key="1">
    <citation type="submission" date="2020-06" db="EMBL/GenBank/DDBJ databases">
        <title>Description of novel acetic acid bacteria.</title>
        <authorList>
            <person name="Sombolestani A."/>
        </authorList>
    </citation>
    <scope>NUCLEOTIDE SEQUENCE [LARGE SCALE GENOMIC DNA]</scope>
    <source>
        <strain evidence="2 3">LMG 25</strain>
    </source>
</reference>
<comment type="caution">
    <text evidence="2">The sequence shown here is derived from an EMBL/GenBank/DDBJ whole genome shotgun (WGS) entry which is preliminary data.</text>
</comment>
<proteinExistence type="predicted"/>
<evidence type="ECO:0000313" key="3">
    <source>
        <dbReference type="Proteomes" id="UP000522590"/>
    </source>
</evidence>
<dbReference type="AlphaFoldDB" id="A0A850P0V6"/>
<gene>
    <name evidence="2" type="ORF">HUK81_15505</name>
</gene>